<gene>
    <name evidence="3" type="ORF">EHS24_007318</name>
</gene>
<dbReference type="EMBL" id="RSCE01000005">
    <property type="protein sequence ID" value="RSH82351.1"/>
    <property type="molecule type" value="Genomic_DNA"/>
</dbReference>
<dbReference type="OrthoDB" id="191139at2759"/>
<sequence length="330" mass="35831">MSQPGDKFDKNTTAQQVVDTFPDAVKGRMIVVTGVSPGGLGFETARALATKEPKLLVLATRDPVKLQKARDDILKESPHAKLASVVVDFDSVASVRKAAPEILALGNPDILINNAAVMMCPYGTTSDGFEKQFGVNYLGPWLLTNLLLPAILKTPHPRIVNVSSAGHRYSDIRFDDPGFSEGKAYHKRESYGQSKTANMLHALELSERYGKDGLVAISLHPGAIMTNLSRHATEEDLALYKAFLNPDLTPNMSTGLWKSIPEGAATTLTAALDPRMDDINGGYLADSQLAKPDDGKLDFMDLTKISDYGKDKKGAKKLWALTNSLLKTDF</sequence>
<dbReference type="AlphaFoldDB" id="A0A427XUD6"/>
<evidence type="ECO:0008006" key="5">
    <source>
        <dbReference type="Google" id="ProtNLM"/>
    </source>
</evidence>
<name>A0A427XUD6_9TREE</name>
<dbReference type="InterPro" id="IPR002347">
    <property type="entry name" value="SDR_fam"/>
</dbReference>
<dbReference type="RefSeq" id="XP_028476583.1">
    <property type="nucleotide sequence ID" value="XM_028622690.1"/>
</dbReference>
<dbReference type="PANTHER" id="PTHR24320:SF283">
    <property type="entry name" value="RETINOL DEHYDROGENASE 11"/>
    <property type="match status" value="1"/>
</dbReference>
<accession>A0A427XUD6</accession>
<dbReference type="PANTHER" id="PTHR24320">
    <property type="entry name" value="RETINOL DEHYDROGENASE"/>
    <property type="match status" value="1"/>
</dbReference>
<dbReference type="PRINTS" id="PR00081">
    <property type="entry name" value="GDHRDH"/>
</dbReference>
<evidence type="ECO:0000313" key="3">
    <source>
        <dbReference type="EMBL" id="RSH82351.1"/>
    </source>
</evidence>
<dbReference type="GO" id="GO:0016491">
    <property type="term" value="F:oxidoreductase activity"/>
    <property type="evidence" value="ECO:0007669"/>
    <property type="project" value="UniProtKB-KW"/>
</dbReference>
<organism evidence="3 4">
    <name type="scientific">Apiotrichum porosum</name>
    <dbReference type="NCBI Taxonomy" id="105984"/>
    <lineage>
        <taxon>Eukaryota</taxon>
        <taxon>Fungi</taxon>
        <taxon>Dikarya</taxon>
        <taxon>Basidiomycota</taxon>
        <taxon>Agaricomycotina</taxon>
        <taxon>Tremellomycetes</taxon>
        <taxon>Trichosporonales</taxon>
        <taxon>Trichosporonaceae</taxon>
        <taxon>Apiotrichum</taxon>
    </lineage>
</organism>
<comment type="caution">
    <text evidence="3">The sequence shown here is derived from an EMBL/GenBank/DDBJ whole genome shotgun (WGS) entry which is preliminary data.</text>
</comment>
<evidence type="ECO:0000256" key="1">
    <source>
        <dbReference type="ARBA" id="ARBA00006484"/>
    </source>
</evidence>
<dbReference type="GeneID" id="39591861"/>
<keyword evidence="4" id="KW-1185">Reference proteome</keyword>
<keyword evidence="2" id="KW-0560">Oxidoreductase</keyword>
<dbReference type="Gene3D" id="3.40.50.720">
    <property type="entry name" value="NAD(P)-binding Rossmann-like Domain"/>
    <property type="match status" value="1"/>
</dbReference>
<protein>
    <recommendedName>
        <fullName evidence="5">Oxidoreductase</fullName>
    </recommendedName>
</protein>
<evidence type="ECO:0000313" key="4">
    <source>
        <dbReference type="Proteomes" id="UP000279236"/>
    </source>
</evidence>
<dbReference type="SUPFAM" id="SSF51735">
    <property type="entry name" value="NAD(P)-binding Rossmann-fold domains"/>
    <property type="match status" value="1"/>
</dbReference>
<dbReference type="CDD" id="cd05327">
    <property type="entry name" value="retinol-DH_like_SDR_c_like"/>
    <property type="match status" value="1"/>
</dbReference>
<proteinExistence type="inferred from homology"/>
<dbReference type="InterPro" id="IPR036291">
    <property type="entry name" value="NAD(P)-bd_dom_sf"/>
</dbReference>
<dbReference type="Pfam" id="PF00106">
    <property type="entry name" value="adh_short"/>
    <property type="match status" value="1"/>
</dbReference>
<evidence type="ECO:0000256" key="2">
    <source>
        <dbReference type="ARBA" id="ARBA00023002"/>
    </source>
</evidence>
<comment type="similarity">
    <text evidence="1">Belongs to the short-chain dehydrogenases/reductases (SDR) family.</text>
</comment>
<dbReference type="STRING" id="105984.A0A427XUD6"/>
<dbReference type="Proteomes" id="UP000279236">
    <property type="component" value="Unassembled WGS sequence"/>
</dbReference>
<reference evidence="3 4" key="1">
    <citation type="submission" date="2018-11" db="EMBL/GenBank/DDBJ databases">
        <title>Genome sequence of Apiotrichum porosum DSM 27194.</title>
        <authorList>
            <person name="Aliyu H."/>
            <person name="Gorte O."/>
            <person name="Ochsenreither K."/>
        </authorList>
    </citation>
    <scope>NUCLEOTIDE SEQUENCE [LARGE SCALE GENOMIC DNA]</scope>
    <source>
        <strain evidence="3 4">DSM 27194</strain>
    </source>
</reference>